<evidence type="ECO:0000256" key="4">
    <source>
        <dbReference type="ARBA" id="ARBA00023136"/>
    </source>
</evidence>
<organism evidence="6 7">
    <name type="scientific">Corynebacterium incognita</name>
    <dbReference type="NCBI Taxonomy" id="2754725"/>
    <lineage>
        <taxon>Bacteria</taxon>
        <taxon>Bacillati</taxon>
        <taxon>Actinomycetota</taxon>
        <taxon>Actinomycetes</taxon>
        <taxon>Mycobacteriales</taxon>
        <taxon>Corynebacteriaceae</taxon>
        <taxon>Corynebacterium</taxon>
    </lineage>
</organism>
<dbReference type="PANTHER" id="PTHR11706">
    <property type="entry name" value="SOLUTE CARRIER PROTEIN FAMILY 11 MEMBER"/>
    <property type="match status" value="1"/>
</dbReference>
<dbReference type="RefSeq" id="WP_185175808.1">
    <property type="nucleotide sequence ID" value="NZ_CP059404.1"/>
</dbReference>
<feature type="transmembrane region" description="Helical" evidence="5">
    <location>
        <begin position="326"/>
        <end position="344"/>
    </location>
</feature>
<feature type="transmembrane region" description="Helical" evidence="5">
    <location>
        <begin position="89"/>
        <end position="115"/>
    </location>
</feature>
<keyword evidence="3 5" id="KW-1133">Transmembrane helix</keyword>
<feature type="transmembrane region" description="Helical" evidence="5">
    <location>
        <begin position="350"/>
        <end position="372"/>
    </location>
</feature>
<keyword evidence="4 5" id="KW-0472">Membrane</keyword>
<dbReference type="GO" id="GO:0015086">
    <property type="term" value="F:cadmium ion transmembrane transporter activity"/>
    <property type="evidence" value="ECO:0007669"/>
    <property type="project" value="TreeGrafter"/>
</dbReference>
<reference evidence="6 7" key="1">
    <citation type="submission" date="2020-07" db="EMBL/GenBank/DDBJ databases">
        <title>Complete genome and description of Corynebacterium incognita strain Marseille-Q3630 sp. nov.</title>
        <authorList>
            <person name="Boxberger M."/>
        </authorList>
    </citation>
    <scope>NUCLEOTIDE SEQUENCE [LARGE SCALE GENOMIC DNA]</scope>
    <source>
        <strain evidence="6 7">Marseille-Q3630</strain>
    </source>
</reference>
<feature type="transmembrane region" description="Helical" evidence="5">
    <location>
        <begin position="15"/>
        <end position="38"/>
    </location>
</feature>
<protein>
    <submittedName>
        <fullName evidence="6">Nramp family divalent metal transporter</fullName>
    </submittedName>
</protein>
<dbReference type="KEGG" id="cik:H0194_10445"/>
<dbReference type="EMBL" id="CP059404">
    <property type="protein sequence ID" value="QNE89434.1"/>
    <property type="molecule type" value="Genomic_DNA"/>
</dbReference>
<dbReference type="GO" id="GO:0034755">
    <property type="term" value="P:iron ion transmembrane transport"/>
    <property type="evidence" value="ECO:0007669"/>
    <property type="project" value="TreeGrafter"/>
</dbReference>
<comment type="subcellular location">
    <subcellularLocation>
        <location evidence="1">Membrane</location>
        <topology evidence="1">Multi-pass membrane protein</topology>
    </subcellularLocation>
</comment>
<dbReference type="Proteomes" id="UP000515743">
    <property type="component" value="Chromosome"/>
</dbReference>
<feature type="transmembrane region" description="Helical" evidence="5">
    <location>
        <begin position="150"/>
        <end position="170"/>
    </location>
</feature>
<sequence>MASQQLEVRKNWRQLGPGIVAAATGVGGADLVATLIAGQKYGHALLWACIVGTVMKIILVEGVGRYSLATDSTIFHGWRSLGQWTAWYFGPYLIIWGFVYGAAGTSGVGLAMAALLPGTSITMWAIVGGLVCLVLAWVGRYGLIEKLMSLMVAVMFFTVVGISTLSLGHIPEILAGLVPTMPDGSLVYVMSLAGGIGGTVTLAAYGYWFQQKGWHGPQWMNIMRVDNAIAYALTGIFVISMLIIGADLLHSANIAVSNGDSGLVDLAGVLEDRYGAAIAKIYLLGFLAAAFSSILGVWNGVSLMFADFVGHLKREEGHVSTNDKYFRGYLLWLTFPPMLLHLLGKPTGLVITYGVMGALFMPFLAITLLLLLNRREMGAWKNGWAMNLSLGAVATIFVVVGAEQLIGEFSG</sequence>
<proteinExistence type="predicted"/>
<evidence type="ECO:0000256" key="5">
    <source>
        <dbReference type="SAM" id="Phobius"/>
    </source>
</evidence>
<feature type="transmembrane region" description="Helical" evidence="5">
    <location>
        <begin position="281"/>
        <end position="305"/>
    </location>
</feature>
<accession>A0A7G7CPB8</accession>
<feature type="transmembrane region" description="Helical" evidence="5">
    <location>
        <begin position="44"/>
        <end position="68"/>
    </location>
</feature>
<evidence type="ECO:0000256" key="2">
    <source>
        <dbReference type="ARBA" id="ARBA00022692"/>
    </source>
</evidence>
<feature type="transmembrane region" description="Helical" evidence="5">
    <location>
        <begin position="121"/>
        <end position="138"/>
    </location>
</feature>
<evidence type="ECO:0000256" key="3">
    <source>
        <dbReference type="ARBA" id="ARBA00022989"/>
    </source>
</evidence>
<feature type="transmembrane region" description="Helical" evidence="5">
    <location>
        <begin position="228"/>
        <end position="249"/>
    </location>
</feature>
<feature type="transmembrane region" description="Helical" evidence="5">
    <location>
        <begin position="185"/>
        <end position="208"/>
    </location>
</feature>
<evidence type="ECO:0000313" key="6">
    <source>
        <dbReference type="EMBL" id="QNE89434.1"/>
    </source>
</evidence>
<dbReference type="InterPro" id="IPR001046">
    <property type="entry name" value="NRAMP_fam"/>
</dbReference>
<dbReference type="GO" id="GO:0005384">
    <property type="term" value="F:manganese ion transmembrane transporter activity"/>
    <property type="evidence" value="ECO:0007669"/>
    <property type="project" value="TreeGrafter"/>
</dbReference>
<dbReference type="AlphaFoldDB" id="A0A7G7CPB8"/>
<name>A0A7G7CPB8_9CORY</name>
<keyword evidence="2 5" id="KW-0812">Transmembrane</keyword>
<evidence type="ECO:0000256" key="1">
    <source>
        <dbReference type="ARBA" id="ARBA00004141"/>
    </source>
</evidence>
<dbReference type="GO" id="GO:0005886">
    <property type="term" value="C:plasma membrane"/>
    <property type="evidence" value="ECO:0007669"/>
    <property type="project" value="TreeGrafter"/>
</dbReference>
<dbReference type="NCBIfam" id="NF037982">
    <property type="entry name" value="Nramp_1"/>
    <property type="match status" value="2"/>
</dbReference>
<gene>
    <name evidence="6" type="ORF">H0194_10445</name>
</gene>
<dbReference type="Pfam" id="PF01566">
    <property type="entry name" value="Nramp"/>
    <property type="match status" value="1"/>
</dbReference>
<dbReference type="PANTHER" id="PTHR11706:SF3">
    <property type="entry name" value="METAL ION TRANSPORT PROTEIN"/>
    <property type="match status" value="1"/>
</dbReference>
<evidence type="ECO:0000313" key="7">
    <source>
        <dbReference type="Proteomes" id="UP000515743"/>
    </source>
</evidence>
<feature type="transmembrane region" description="Helical" evidence="5">
    <location>
        <begin position="384"/>
        <end position="406"/>
    </location>
</feature>
<keyword evidence="7" id="KW-1185">Reference proteome</keyword>